<feature type="transmembrane region" description="Helical" evidence="5">
    <location>
        <begin position="92"/>
        <end position="112"/>
    </location>
</feature>
<evidence type="ECO:0000256" key="5">
    <source>
        <dbReference type="SAM" id="Phobius"/>
    </source>
</evidence>
<feature type="transmembrane region" description="Helical" evidence="5">
    <location>
        <begin position="54"/>
        <end position="72"/>
    </location>
</feature>
<dbReference type="PANTHER" id="PTHR22773">
    <property type="entry name" value="NADH DEHYDROGENASE"/>
    <property type="match status" value="1"/>
</dbReference>
<feature type="transmembrane region" description="Helical" evidence="5">
    <location>
        <begin position="179"/>
        <end position="201"/>
    </location>
</feature>
<dbReference type="EC" id="1.6.5.3" evidence="7"/>
<dbReference type="Pfam" id="PF00361">
    <property type="entry name" value="Proton_antipo_M"/>
    <property type="match status" value="1"/>
</dbReference>
<dbReference type="InParanoid" id="Q8HIR9"/>
<dbReference type="EMBL" id="AF538053">
    <property type="protein sequence ID" value="AAN28365.1"/>
    <property type="molecule type" value="Genomic_DNA"/>
</dbReference>
<dbReference type="AlphaFoldDB" id="Q8HIR9"/>
<feature type="transmembrane region" description="Helical" evidence="5">
    <location>
        <begin position="401"/>
        <end position="424"/>
    </location>
</feature>
<gene>
    <name evidence="7" type="primary">nad2</name>
</gene>
<reference evidence="7" key="1">
    <citation type="journal article" date="2000" name="Trends Biochem. Sci.">
        <title>A novel motif for identifying rps3 homologs in fungal mitochondrial genomes.</title>
        <authorList>
            <person name="Bullerwell C.E."/>
            <person name="Burger G."/>
            <person name="Lang B.F."/>
        </authorList>
    </citation>
    <scope>NUCLEOTIDE SEQUENCE</scope>
    <source>
        <strain evidence="7">ATCC 50154</strain>
    </source>
</reference>
<keyword evidence="7" id="KW-0560">Oxidoreductase</keyword>
<dbReference type="InterPro" id="IPR010096">
    <property type="entry name" value="NADH-Q_OxRdtase_suN/2"/>
</dbReference>
<keyword evidence="7" id="KW-0496">Mitochondrion</keyword>
<feature type="transmembrane region" description="Helical" evidence="5">
    <location>
        <begin position="293"/>
        <end position="314"/>
    </location>
</feature>
<dbReference type="GeneID" id="805274"/>
<comment type="subcellular location">
    <subcellularLocation>
        <location evidence="1">Membrane</location>
        <topology evidence="1">Multi-pass membrane protein</topology>
    </subcellularLocation>
</comment>
<evidence type="ECO:0000256" key="4">
    <source>
        <dbReference type="ARBA" id="ARBA00023136"/>
    </source>
</evidence>
<evidence type="ECO:0000256" key="2">
    <source>
        <dbReference type="ARBA" id="ARBA00022692"/>
    </source>
</evidence>
<dbReference type="NCBIfam" id="TIGR01770">
    <property type="entry name" value="NDH_I_N"/>
    <property type="match status" value="1"/>
</dbReference>
<evidence type="ECO:0000259" key="6">
    <source>
        <dbReference type="Pfam" id="PF00361"/>
    </source>
</evidence>
<reference evidence="7" key="3">
    <citation type="journal article" date="2002" name="Curr. Biol.">
        <title>The closest unicellular relatives of animals.</title>
        <authorList>
            <person name="Lang B.F."/>
            <person name="O'Kelly C."/>
            <person name="Nerad T."/>
            <person name="Gray M.W."/>
            <person name="Burger G."/>
        </authorList>
    </citation>
    <scope>NUCLEOTIDE SEQUENCE</scope>
    <source>
        <strain evidence="7">ATCC 50154</strain>
    </source>
</reference>
<evidence type="ECO:0000256" key="3">
    <source>
        <dbReference type="ARBA" id="ARBA00022989"/>
    </source>
</evidence>
<keyword evidence="3 5" id="KW-1133">Transmembrane helix</keyword>
<feature type="transmembrane region" description="Helical" evidence="5">
    <location>
        <begin position="326"/>
        <end position="347"/>
    </location>
</feature>
<feature type="transmembrane region" description="Helical" evidence="5">
    <location>
        <begin position="353"/>
        <end position="375"/>
    </location>
</feature>
<dbReference type="GO" id="GO:0042773">
    <property type="term" value="P:ATP synthesis coupled electron transport"/>
    <property type="evidence" value="ECO:0007669"/>
    <property type="project" value="InterPro"/>
</dbReference>
<feature type="transmembrane region" description="Helical" evidence="5">
    <location>
        <begin position="265"/>
        <end position="287"/>
    </location>
</feature>
<sequence length="546" mass="61219">MNINFNNIMLINELTNNITILIPEIFLIISIVILLVYGVIYSKLGGIVNIMRQISILGIIVLCITLLLLWDIKDIIINEKVLNSSILGIDNLSIMVKSVVIITTILILSMSLEVFKQKNEQIKDYEYTILILLATLGMLLLISSKDLIIMYLSIETLSLSLYILAGFKRTGQLSTEAGLKYLIMGGLSSGILLFGCALIYISTGILDFDNLANYIFNNTIINTNTNNEIGVEIGSLLICIAIMFKLAAAPFHMWAPDVYEGSPTIITAFFAIVPKIAILTLLVNLIYNVFWGIFNSVLLPFFIFSALLSVIIGSIGAVNQTKFKRLLAYSAISHMGFILLGLIPGTLNSLQTSFIYIILYIITSLNTFAFTFIYFNKYKNSFKNTTYYLSDLSALSRKEPVLALTLTLSLFSIAGIPPLAGFISKYYILLSLIQNNYIVIATLTILFSVIACFYYIRIIQYMYFKNNNTYLIKFLADVVYRKVPSSYINNHNNINSNNNTSSSIYYNVSLSPILILGSTLYILISFIFYPNPLLMITFDAILNTFI</sequence>
<dbReference type="InterPro" id="IPR001750">
    <property type="entry name" value="ND/Mrp_TM"/>
</dbReference>
<protein>
    <submittedName>
        <fullName evidence="7">NADH dehydrogenase subunit 2</fullName>
        <ecNumber evidence="7">1.6.5.3</ecNumber>
    </submittedName>
</protein>
<dbReference type="STRING" id="81824.Q8HIR9"/>
<feature type="transmembrane region" description="Helical" evidence="5">
    <location>
        <begin position="436"/>
        <end position="456"/>
    </location>
</feature>
<evidence type="ECO:0000313" key="7">
    <source>
        <dbReference type="EMBL" id="AAN28365.1"/>
    </source>
</evidence>
<dbReference type="GO" id="GO:0016491">
    <property type="term" value="F:oxidoreductase activity"/>
    <property type="evidence" value="ECO:0007669"/>
    <property type="project" value="UniProtKB-KW"/>
</dbReference>
<feature type="transmembrane region" description="Helical" evidence="5">
    <location>
        <begin position="504"/>
        <end position="529"/>
    </location>
</feature>
<keyword evidence="4 5" id="KW-0472">Membrane</keyword>
<dbReference type="HAMAP" id="MF_00445">
    <property type="entry name" value="NDH1_NuoN_1"/>
    <property type="match status" value="1"/>
</dbReference>
<evidence type="ECO:0000256" key="1">
    <source>
        <dbReference type="ARBA" id="ARBA00004141"/>
    </source>
</evidence>
<feature type="domain" description="NADH:quinone oxidoreductase/Mrp antiporter transmembrane" evidence="6">
    <location>
        <begin position="144"/>
        <end position="450"/>
    </location>
</feature>
<reference evidence="7" key="2">
    <citation type="submission" date="2000-06" db="EMBL/GenBank/DDBJ databases">
        <authorList>
            <person name="Lang F.B."/>
            <person name="Bullerwell C."/>
        </authorList>
    </citation>
    <scope>NUCLEOTIDE SEQUENCE</scope>
    <source>
        <strain evidence="7">ATCC 50154</strain>
    </source>
</reference>
<dbReference type="GO" id="GO:0008137">
    <property type="term" value="F:NADH dehydrogenase (ubiquinone) activity"/>
    <property type="evidence" value="ECO:0007669"/>
    <property type="project" value="InterPro"/>
</dbReference>
<dbReference type="GO" id="GO:0045271">
    <property type="term" value="C:respiratory chain complex I"/>
    <property type="evidence" value="ECO:0000318"/>
    <property type="project" value="GO_Central"/>
</dbReference>
<dbReference type="GO" id="GO:0022904">
    <property type="term" value="P:respiratory electron transport chain"/>
    <property type="evidence" value="ECO:0000318"/>
    <property type="project" value="GO_Central"/>
</dbReference>
<proteinExistence type="inferred from homology"/>
<feature type="transmembrane region" description="Helical" evidence="5">
    <location>
        <begin position="148"/>
        <end position="167"/>
    </location>
</feature>
<dbReference type="RefSeq" id="NP_696995.1">
    <property type="nucleotide sequence ID" value="NC_004309.1"/>
</dbReference>
<keyword evidence="2 5" id="KW-0812">Transmembrane</keyword>
<accession>Q8HIR9</accession>
<feature type="transmembrane region" description="Helical" evidence="5">
    <location>
        <begin position="20"/>
        <end position="42"/>
    </location>
</feature>
<feature type="transmembrane region" description="Helical" evidence="5">
    <location>
        <begin position="124"/>
        <end position="142"/>
    </location>
</feature>
<feature type="transmembrane region" description="Helical" evidence="5">
    <location>
        <begin position="233"/>
        <end position="253"/>
    </location>
</feature>
<geneLocation type="mitochondrion" evidence="7"/>
<dbReference type="FunCoup" id="Q8HIR9">
    <property type="interactions" value="84"/>
</dbReference>
<organism evidence="7">
    <name type="scientific">Monosiga brevicollis</name>
    <name type="common">Choanoflagellate</name>
    <dbReference type="NCBI Taxonomy" id="81824"/>
    <lineage>
        <taxon>Eukaryota</taxon>
        <taxon>Choanoflagellata</taxon>
        <taxon>Craspedida</taxon>
        <taxon>Salpingoecidae</taxon>
        <taxon>Monosiga</taxon>
    </lineage>
</organism>
<name>Q8HIR9_MONBE</name>